<dbReference type="eggNOG" id="COG2814">
    <property type="taxonomic scope" value="Bacteria"/>
</dbReference>
<dbReference type="STRING" id="1308866.J416_08714"/>
<feature type="transmembrane region" description="Helical" evidence="7">
    <location>
        <begin position="199"/>
        <end position="220"/>
    </location>
</feature>
<evidence type="ECO:0000256" key="5">
    <source>
        <dbReference type="ARBA" id="ARBA00022989"/>
    </source>
</evidence>
<keyword evidence="5 7" id="KW-1133">Transmembrane helix</keyword>
<dbReference type="Proteomes" id="UP000012283">
    <property type="component" value="Unassembled WGS sequence"/>
</dbReference>
<dbReference type="PATRIC" id="fig|1308866.3.peg.1765"/>
<dbReference type="GO" id="GO:0022857">
    <property type="term" value="F:transmembrane transporter activity"/>
    <property type="evidence" value="ECO:0007669"/>
    <property type="project" value="InterPro"/>
</dbReference>
<dbReference type="InterPro" id="IPR050189">
    <property type="entry name" value="MFS_Efflux_Transporters"/>
</dbReference>
<dbReference type="PANTHER" id="PTHR43124">
    <property type="entry name" value="PURINE EFFLUX PUMP PBUE"/>
    <property type="match status" value="1"/>
</dbReference>
<evidence type="ECO:0000256" key="7">
    <source>
        <dbReference type="SAM" id="Phobius"/>
    </source>
</evidence>
<feature type="domain" description="Major facilitator superfamily (MFS) profile" evidence="8">
    <location>
        <begin position="1"/>
        <end position="376"/>
    </location>
</feature>
<feature type="transmembrane region" description="Helical" evidence="7">
    <location>
        <begin position="240"/>
        <end position="259"/>
    </location>
</feature>
<feature type="transmembrane region" description="Helical" evidence="7">
    <location>
        <begin position="96"/>
        <end position="122"/>
    </location>
</feature>
<evidence type="ECO:0000256" key="3">
    <source>
        <dbReference type="ARBA" id="ARBA00022475"/>
    </source>
</evidence>
<dbReference type="PROSITE" id="PS50850">
    <property type="entry name" value="MFS"/>
    <property type="match status" value="1"/>
</dbReference>
<proteinExistence type="predicted"/>
<organism evidence="9 10">
    <name type="scientific">Gracilibacillus halophilus YIM-C55.5</name>
    <dbReference type="NCBI Taxonomy" id="1308866"/>
    <lineage>
        <taxon>Bacteria</taxon>
        <taxon>Bacillati</taxon>
        <taxon>Bacillota</taxon>
        <taxon>Bacilli</taxon>
        <taxon>Bacillales</taxon>
        <taxon>Bacillaceae</taxon>
        <taxon>Gracilibacillus</taxon>
    </lineage>
</organism>
<reference evidence="9 10" key="1">
    <citation type="submission" date="2013-03" db="EMBL/GenBank/DDBJ databases">
        <title>Draft genome sequence of Gracibacillus halophilus YIM-C55.5, a moderately halophilic and thermophilic organism from the Xiaochaidamu salt lake.</title>
        <authorList>
            <person name="Sugumar T."/>
            <person name="Polireddy D.R."/>
            <person name="Antony A."/>
            <person name="Madhava Y.R."/>
            <person name="Sivakumar N."/>
        </authorList>
    </citation>
    <scope>NUCLEOTIDE SEQUENCE [LARGE SCALE GENOMIC DNA]</scope>
    <source>
        <strain evidence="9 10">YIM-C55.5</strain>
    </source>
</reference>
<dbReference type="InterPro" id="IPR020846">
    <property type="entry name" value="MFS_dom"/>
</dbReference>
<dbReference type="AlphaFoldDB" id="N4W997"/>
<dbReference type="Gene3D" id="1.20.1250.20">
    <property type="entry name" value="MFS general substrate transporter like domains"/>
    <property type="match status" value="1"/>
</dbReference>
<dbReference type="OrthoDB" id="2957247at2"/>
<gene>
    <name evidence="9" type="ORF">J416_08714</name>
</gene>
<keyword evidence="4 7" id="KW-0812">Transmembrane</keyword>
<dbReference type="PANTHER" id="PTHR43124:SF3">
    <property type="entry name" value="CHLORAMPHENICOL EFFLUX PUMP RV0191"/>
    <property type="match status" value="1"/>
</dbReference>
<feature type="transmembrane region" description="Helical" evidence="7">
    <location>
        <begin position="324"/>
        <end position="347"/>
    </location>
</feature>
<evidence type="ECO:0000256" key="6">
    <source>
        <dbReference type="ARBA" id="ARBA00023136"/>
    </source>
</evidence>
<dbReference type="EMBL" id="APML01000029">
    <property type="protein sequence ID" value="ENH96858.1"/>
    <property type="molecule type" value="Genomic_DNA"/>
</dbReference>
<evidence type="ECO:0000256" key="4">
    <source>
        <dbReference type="ARBA" id="ARBA00022692"/>
    </source>
</evidence>
<accession>N4W997</accession>
<evidence type="ECO:0000256" key="2">
    <source>
        <dbReference type="ARBA" id="ARBA00022448"/>
    </source>
</evidence>
<keyword evidence="6 7" id="KW-0472">Membrane</keyword>
<sequence>MRFLQLVLPGVSMIAVTYGLARFSFGLLLPEVNASLEMSEFVSGMISSLFYFAYCFTIILSTVMTTKDGPRRMILLAGLSAFIGLFLMGVTPNVWILALGVLFAGGSTGLVSPPYGAAISLWMRGDQQGKANTWINSGTSFGIALSGLGAYFLTSDWRFTYLIYAFLTLLILIWNYRAIPKGENRSIRFEKGNLSIRGVKGATTLVLASLMLGISTAAFWTFSRTFIQVAGDYSDWQLAGFWIVIGIFGVLGGFSGSLVEKGGLSFSYKIGAVCIASSSLILAISPEEMVMAYLAAAIFGCSYIFITGVLLVWGIRVFIRNASLGIGVPFLVLALGQVIGSILAGGVIEATSYTTLFIVYGFIGMTATFLAPKEENHFTIRRGFSNVTHRLKKGIKYKCESSFY</sequence>
<dbReference type="InterPro" id="IPR011701">
    <property type="entry name" value="MFS"/>
</dbReference>
<feature type="transmembrane region" description="Helical" evidence="7">
    <location>
        <begin position="41"/>
        <end position="61"/>
    </location>
</feature>
<evidence type="ECO:0000313" key="9">
    <source>
        <dbReference type="EMBL" id="ENH96858.1"/>
    </source>
</evidence>
<comment type="caution">
    <text evidence="9">The sequence shown here is derived from an EMBL/GenBank/DDBJ whole genome shotgun (WGS) entry which is preliminary data.</text>
</comment>
<comment type="subcellular location">
    <subcellularLocation>
        <location evidence="1">Cell membrane</location>
        <topology evidence="1">Multi-pass membrane protein</topology>
    </subcellularLocation>
</comment>
<protein>
    <submittedName>
        <fullName evidence="9">MFS-type transporter</fullName>
    </submittedName>
</protein>
<feature type="transmembrane region" description="Helical" evidence="7">
    <location>
        <begin position="290"/>
        <end position="312"/>
    </location>
</feature>
<dbReference type="Pfam" id="PF07690">
    <property type="entry name" value="MFS_1"/>
    <property type="match status" value="1"/>
</dbReference>
<dbReference type="SUPFAM" id="SSF103473">
    <property type="entry name" value="MFS general substrate transporter"/>
    <property type="match status" value="1"/>
</dbReference>
<name>N4W997_9BACI</name>
<keyword evidence="3" id="KW-1003">Cell membrane</keyword>
<feature type="transmembrane region" description="Helical" evidence="7">
    <location>
        <begin position="7"/>
        <end position="29"/>
    </location>
</feature>
<keyword evidence="2" id="KW-0813">Transport</keyword>
<keyword evidence="10" id="KW-1185">Reference proteome</keyword>
<feature type="transmembrane region" description="Helical" evidence="7">
    <location>
        <begin position="353"/>
        <end position="372"/>
    </location>
</feature>
<dbReference type="InterPro" id="IPR036259">
    <property type="entry name" value="MFS_trans_sf"/>
</dbReference>
<dbReference type="GO" id="GO:0005886">
    <property type="term" value="C:plasma membrane"/>
    <property type="evidence" value="ECO:0007669"/>
    <property type="project" value="UniProtKB-SubCell"/>
</dbReference>
<evidence type="ECO:0000313" key="10">
    <source>
        <dbReference type="Proteomes" id="UP000012283"/>
    </source>
</evidence>
<evidence type="ECO:0000259" key="8">
    <source>
        <dbReference type="PROSITE" id="PS50850"/>
    </source>
</evidence>
<feature type="transmembrane region" description="Helical" evidence="7">
    <location>
        <begin position="159"/>
        <end position="178"/>
    </location>
</feature>
<feature type="transmembrane region" description="Helical" evidence="7">
    <location>
        <begin position="266"/>
        <end position="284"/>
    </location>
</feature>
<feature type="transmembrane region" description="Helical" evidence="7">
    <location>
        <begin position="134"/>
        <end position="153"/>
    </location>
</feature>
<evidence type="ECO:0000256" key="1">
    <source>
        <dbReference type="ARBA" id="ARBA00004651"/>
    </source>
</evidence>
<feature type="transmembrane region" description="Helical" evidence="7">
    <location>
        <begin position="73"/>
        <end position="90"/>
    </location>
</feature>